<name>A0ABT9BAC9_9BACT</name>
<dbReference type="InterPro" id="IPR036291">
    <property type="entry name" value="NAD(P)-bd_dom_sf"/>
</dbReference>
<keyword evidence="4" id="KW-1185">Reference proteome</keyword>
<dbReference type="Gene3D" id="3.40.50.720">
    <property type="entry name" value="NAD(P)-binding Rossmann-like Domain"/>
    <property type="match status" value="1"/>
</dbReference>
<dbReference type="InterPro" id="IPR001509">
    <property type="entry name" value="Epimerase_deHydtase"/>
</dbReference>
<comment type="similarity">
    <text evidence="1">Belongs to the NAD(P)-dependent epimerase/dehydratase family.</text>
</comment>
<sequence>MATPPSDTPTSPAQPGTVLVIGACGQLGLELTAALRQRYAPQQVIAADVRPPKQAGLLEGGPFELLDVLDLPRLEQLVQQYRPQQVYHLAALLSATAEKDPMFAWKLNMDGLLNVLNTAVKYQVAQVYWPSSIAVFGPDTPRENTPQLTVMNPNTVYGISKLAGEQWCEWYHRKHGLDVRSLRYPGLIGYKSLPGGGTTDYAVDIYHKAVAGQDYQCFLEEDTYLPMMYMPDALKATLDLMHAPADSIKVRTSYNLGAMSFSPKEIAASIRQEVPDFHITYAPDQRQAIADSWPASIDDSAARQDWGWQPEYDLAKMTHDMLAHLREPVTA</sequence>
<dbReference type="Proteomes" id="UP001176429">
    <property type="component" value="Unassembled WGS sequence"/>
</dbReference>
<reference evidence="3" key="1">
    <citation type="submission" date="2023-07" db="EMBL/GenBank/DDBJ databases">
        <authorList>
            <person name="Kim M.K."/>
        </authorList>
    </citation>
    <scope>NUCLEOTIDE SEQUENCE</scope>
    <source>
        <strain evidence="3">ASUV-10-1</strain>
    </source>
</reference>
<feature type="domain" description="NAD-dependent epimerase/dehydratase" evidence="2">
    <location>
        <begin position="18"/>
        <end position="257"/>
    </location>
</feature>
<organism evidence="3 4">
    <name type="scientific">Hymenobacter aranciens</name>
    <dbReference type="NCBI Taxonomy" id="3063996"/>
    <lineage>
        <taxon>Bacteria</taxon>
        <taxon>Pseudomonadati</taxon>
        <taxon>Bacteroidota</taxon>
        <taxon>Cytophagia</taxon>
        <taxon>Cytophagales</taxon>
        <taxon>Hymenobacteraceae</taxon>
        <taxon>Hymenobacter</taxon>
    </lineage>
</organism>
<evidence type="ECO:0000259" key="2">
    <source>
        <dbReference type="Pfam" id="PF01370"/>
    </source>
</evidence>
<evidence type="ECO:0000313" key="4">
    <source>
        <dbReference type="Proteomes" id="UP001176429"/>
    </source>
</evidence>
<gene>
    <name evidence="3" type="ORF">Q5H93_10815</name>
</gene>
<comment type="caution">
    <text evidence="3">The sequence shown here is derived from an EMBL/GenBank/DDBJ whole genome shotgun (WGS) entry which is preliminary data.</text>
</comment>
<dbReference type="SUPFAM" id="SSF51735">
    <property type="entry name" value="NAD(P)-binding Rossmann-fold domains"/>
    <property type="match status" value="1"/>
</dbReference>
<proteinExistence type="inferred from homology"/>
<dbReference type="RefSeq" id="WP_305006541.1">
    <property type="nucleotide sequence ID" value="NZ_JAUQSY010000006.1"/>
</dbReference>
<dbReference type="InterPro" id="IPR051225">
    <property type="entry name" value="NAD(P)_epim/dehydratase"/>
</dbReference>
<dbReference type="Pfam" id="PF01370">
    <property type="entry name" value="Epimerase"/>
    <property type="match status" value="1"/>
</dbReference>
<protein>
    <submittedName>
        <fullName evidence="3">NAD-dependent epimerase/dehydratase family protein</fullName>
    </submittedName>
</protein>
<dbReference type="EMBL" id="JAUQSY010000006">
    <property type="protein sequence ID" value="MDO7875224.1"/>
    <property type="molecule type" value="Genomic_DNA"/>
</dbReference>
<accession>A0ABT9BAC9</accession>
<dbReference type="PANTHER" id="PTHR42687">
    <property type="entry name" value="L-THREONINE 3-DEHYDROGENASE"/>
    <property type="match status" value="1"/>
</dbReference>
<evidence type="ECO:0000256" key="1">
    <source>
        <dbReference type="ARBA" id="ARBA00007637"/>
    </source>
</evidence>
<dbReference type="PANTHER" id="PTHR42687:SF1">
    <property type="entry name" value="L-THREONINE 3-DEHYDROGENASE, MITOCHONDRIAL"/>
    <property type="match status" value="1"/>
</dbReference>
<evidence type="ECO:0000313" key="3">
    <source>
        <dbReference type="EMBL" id="MDO7875224.1"/>
    </source>
</evidence>